<name>A0AAV5T5G5_9BILA</name>
<comment type="caution">
    <text evidence="1">The sequence shown here is derived from an EMBL/GenBank/DDBJ whole genome shotgun (WGS) entry which is preliminary data.</text>
</comment>
<proteinExistence type="predicted"/>
<keyword evidence="2" id="KW-1185">Reference proteome</keyword>
<dbReference type="AlphaFoldDB" id="A0AAV5T5G5"/>
<evidence type="ECO:0000313" key="1">
    <source>
        <dbReference type="EMBL" id="GMS90766.1"/>
    </source>
</evidence>
<organism evidence="1 2">
    <name type="scientific">Pristionchus entomophagus</name>
    <dbReference type="NCBI Taxonomy" id="358040"/>
    <lineage>
        <taxon>Eukaryota</taxon>
        <taxon>Metazoa</taxon>
        <taxon>Ecdysozoa</taxon>
        <taxon>Nematoda</taxon>
        <taxon>Chromadorea</taxon>
        <taxon>Rhabditida</taxon>
        <taxon>Rhabditina</taxon>
        <taxon>Diplogasteromorpha</taxon>
        <taxon>Diplogasteroidea</taxon>
        <taxon>Neodiplogasteridae</taxon>
        <taxon>Pristionchus</taxon>
    </lineage>
</organism>
<feature type="non-terminal residue" evidence="1">
    <location>
        <position position="1"/>
    </location>
</feature>
<feature type="non-terminal residue" evidence="1">
    <location>
        <position position="87"/>
    </location>
</feature>
<evidence type="ECO:0008006" key="3">
    <source>
        <dbReference type="Google" id="ProtNLM"/>
    </source>
</evidence>
<accession>A0AAV5T5G5</accession>
<dbReference type="EMBL" id="BTSX01000003">
    <property type="protein sequence ID" value="GMS90766.1"/>
    <property type="molecule type" value="Genomic_DNA"/>
</dbReference>
<evidence type="ECO:0000313" key="2">
    <source>
        <dbReference type="Proteomes" id="UP001432027"/>
    </source>
</evidence>
<dbReference type="Proteomes" id="UP001432027">
    <property type="component" value="Unassembled WGS sequence"/>
</dbReference>
<gene>
    <name evidence="1" type="ORF">PENTCL1PPCAC_12941</name>
</gene>
<reference evidence="1" key="1">
    <citation type="submission" date="2023-10" db="EMBL/GenBank/DDBJ databases">
        <title>Genome assembly of Pristionchus species.</title>
        <authorList>
            <person name="Yoshida K."/>
            <person name="Sommer R.J."/>
        </authorList>
    </citation>
    <scope>NUCLEOTIDE SEQUENCE</scope>
    <source>
        <strain evidence="1">RS0144</strain>
    </source>
</reference>
<protein>
    <recommendedName>
        <fullName evidence="3">C2H2-type domain-containing protein</fullName>
    </recommendedName>
</protein>
<sequence length="87" mass="9930">SQTSDPSHSKQCDGIEFALHKLDEKIRSTPQCIECEAYPKTVHAYAVHLHRQHNYMLTANGVYLECSCGHEVHNYQHDPDHIKKVCG</sequence>